<dbReference type="Gene3D" id="2.10.50.10">
    <property type="entry name" value="Tumor Necrosis Factor Receptor, subunit A, domain 2"/>
    <property type="match status" value="1"/>
</dbReference>
<feature type="transmembrane region" description="Helical" evidence="1">
    <location>
        <begin position="773"/>
        <end position="795"/>
    </location>
</feature>
<dbReference type="CDD" id="cd00185">
    <property type="entry name" value="TNFRSF"/>
    <property type="match status" value="1"/>
</dbReference>
<keyword evidence="5" id="KW-1185">Reference proteome</keyword>
<feature type="transmembrane region" description="Helical" evidence="1">
    <location>
        <begin position="671"/>
        <end position="694"/>
    </location>
</feature>
<reference evidence="4" key="1">
    <citation type="submission" date="2021-02" db="EMBL/GenBank/DDBJ databases">
        <authorList>
            <person name="Dougan E. K."/>
            <person name="Rhodes N."/>
            <person name="Thang M."/>
            <person name="Chan C."/>
        </authorList>
    </citation>
    <scope>NUCLEOTIDE SEQUENCE</scope>
</reference>
<evidence type="ECO:0000313" key="4">
    <source>
        <dbReference type="EMBL" id="CAE7942034.1"/>
    </source>
</evidence>
<organism evidence="4 5">
    <name type="scientific">Symbiodinium necroappetens</name>
    <dbReference type="NCBI Taxonomy" id="1628268"/>
    <lineage>
        <taxon>Eukaryota</taxon>
        <taxon>Sar</taxon>
        <taxon>Alveolata</taxon>
        <taxon>Dinophyceae</taxon>
        <taxon>Suessiales</taxon>
        <taxon>Symbiodiniaceae</taxon>
        <taxon>Symbiodinium</taxon>
    </lineage>
</organism>
<feature type="transmembrane region" description="Helical" evidence="1">
    <location>
        <begin position="706"/>
        <end position="728"/>
    </location>
</feature>
<feature type="domain" description="Tyrosine-protein kinase ephrin type A/B receptor-like" evidence="3">
    <location>
        <begin position="480"/>
        <end position="515"/>
    </location>
</feature>
<proteinExistence type="predicted"/>
<name>A0A813CGB0_9DINO</name>
<gene>
    <name evidence="4" type="ORF">SNEC2469_LOCUS34501</name>
</gene>
<feature type="chain" id="PRO_5032768443" description="Tyrosine-protein kinase ephrin type A/B receptor-like domain-containing protein" evidence="2">
    <location>
        <begin position="25"/>
        <end position="1406"/>
    </location>
</feature>
<comment type="caution">
    <text evidence="4">The sequence shown here is derived from an EMBL/GenBank/DDBJ whole genome shotgun (WGS) entry which is preliminary data.</text>
</comment>
<feature type="signal peptide" evidence="2">
    <location>
        <begin position="1"/>
        <end position="24"/>
    </location>
</feature>
<dbReference type="InterPro" id="IPR009030">
    <property type="entry name" value="Growth_fac_rcpt_cys_sf"/>
</dbReference>
<feature type="transmembrane region" description="Helical" evidence="1">
    <location>
        <begin position="807"/>
        <end position="828"/>
    </location>
</feature>
<sequence>MCASAMAGLLHVALVLHLPVLATSDLCLESGIAEENRTYLQDEQGDELPIGLFTYHRSSSKVVSQVAAILISEVLGYHVGYKQLWFPFTVLEQSLWLACSDIDWGAWFTQPCIPGENRFHIALDAGSPGTAYEQAFTNPHYELEKCCGDSPRELGSMGYRGRQQLYMKRAQVEAALEDGFILNLHGSYNTSHHEARKYFDGLDSLNFSHFDTCNRTLNLWMPSSRDLASYLEWTGDVEGVTQDADGSYQAQCLEDRFWIAPACRQNVTSCIATVTFGALLWLSMMHWSTAHGLPLAFGTYPDEVNFFEKMKYGKTLFYWWEPENYRFDVDKVPLILPVHNSSEWAMGKRRTEEPPGYVGKLVSSNLQSKAPRVYTLIERFAFDIRILEEVAQVLAEGGVSAGDPLGEGNDAIFRPACDWVKSSESVWRNWIPRPTTCDPGSGIANAGGEFLLSRGDEADGCSVCSPGRFSEPLVDGDGFTYRCAMCPPGTYQEFGNQARCNNCALGHATNAAGATECGLCPLGTFADQKGHTACESCGNEGWTTKELLSDLDDGSNDGRARRWIEVDGATSKDACACVEGRHLWQGQCELCLEGATCLGPTNLTLKPGFFAFPEDPGNVFRCFGNSQRCPGGLPGSCAAGRDNRSLACAQCLPGFQPQEDGQCRECAATDFAIVVGLCLLGVLVVGCLHASLIAEEQSASHGRQHGSLLNVALGFSQLVMCAQVFGIMRRLRIPWEEPFSLLLKASEYLSLDALVYSFSSMQCVLPSSGVADYLTAASLLPLAFFLSLVLVHFAYICWKKSGLRMDLLGKTCGSFSMLFLISIMSSILEPFYCYSHPNGDRTMQSRHDVFCNFRTEHLEICMAAIVMCQVPLAFLAICVRIVLIDLPKRIQRADVDFVNACSFLILRYRPGVEVFAVVVLIRNALLTFSPLIASQAGSLLVLCISLYITLCGAAFWRPWRTQLATYTDLAMHAGLLLVLDMGKFYAPLLEEGYTLMIICIVACCVMLVWGILVVTGAAWRRFSKNRRFRFALSHHTPEAGTLARLLKLELQQRHNLRTFIGSDDLADLTQHFTCIAQDVDTLVVVAGREFLLQRWCAGEVVTAKAHGLDVVLLALPNFVMPDRHFVEAYETLVPRVHELAVHAIDLGQIQDTLIWLNSVERFDLVGGEPEMLTRAVRWLVGNDSTMRHPSVVEASRSMSADRSTYLVLADTTHIEAQAAAYALYMVLGAKMLELSFKGSLRVMRPGDMADCMSDSGTTQALLLCTAGCLEVPQVALWLLELGRLHSSFILPVVAEDSFQFPHPGYNKLAGPSGEFNDLDMKLYTQVLEAVFHEISVPFMPRSSNARQLDLQAKIIVERLSQKREALRTRPSMSVLPGTTLESADVEDLLMINLSLTDGSDESTFGI</sequence>
<keyword evidence="1" id="KW-1133">Transmembrane helix</keyword>
<dbReference type="SUPFAM" id="SSF57184">
    <property type="entry name" value="Growth factor receptor domain"/>
    <property type="match status" value="1"/>
</dbReference>
<keyword evidence="2" id="KW-0732">Signal</keyword>
<keyword evidence="1" id="KW-0472">Membrane</keyword>
<accession>A0A813CGB0</accession>
<dbReference type="EMBL" id="CAJNJA010095530">
    <property type="protein sequence ID" value="CAE7942034.1"/>
    <property type="molecule type" value="Genomic_DNA"/>
</dbReference>
<evidence type="ECO:0000256" key="1">
    <source>
        <dbReference type="SAM" id="Phobius"/>
    </source>
</evidence>
<evidence type="ECO:0000256" key="2">
    <source>
        <dbReference type="SAM" id="SignalP"/>
    </source>
</evidence>
<dbReference type="Proteomes" id="UP000601435">
    <property type="component" value="Unassembled WGS sequence"/>
</dbReference>
<evidence type="ECO:0000313" key="5">
    <source>
        <dbReference type="Proteomes" id="UP000601435"/>
    </source>
</evidence>
<keyword evidence="1" id="KW-0812">Transmembrane</keyword>
<feature type="transmembrane region" description="Helical" evidence="1">
    <location>
        <begin position="862"/>
        <end position="883"/>
    </location>
</feature>
<dbReference type="OrthoDB" id="421360at2759"/>
<dbReference type="Pfam" id="PF07699">
    <property type="entry name" value="Ephrin_rec_like"/>
    <property type="match status" value="1"/>
</dbReference>
<evidence type="ECO:0000259" key="3">
    <source>
        <dbReference type="Pfam" id="PF07699"/>
    </source>
</evidence>
<feature type="transmembrane region" description="Helical" evidence="1">
    <location>
        <begin position="992"/>
        <end position="1019"/>
    </location>
</feature>
<protein>
    <recommendedName>
        <fullName evidence="3">Tyrosine-protein kinase ephrin type A/B receptor-like domain-containing protein</fullName>
    </recommendedName>
</protein>
<feature type="transmembrane region" description="Helical" evidence="1">
    <location>
        <begin position="939"/>
        <end position="957"/>
    </location>
</feature>
<dbReference type="SMART" id="SM01411">
    <property type="entry name" value="Ephrin_rec_like"/>
    <property type="match status" value="1"/>
</dbReference>
<dbReference type="InterPro" id="IPR011641">
    <property type="entry name" value="Tyr-kin_ephrin_A/B_rcpt-like"/>
</dbReference>